<dbReference type="CDD" id="cd05466">
    <property type="entry name" value="PBP2_LTTR_substrate"/>
    <property type="match status" value="1"/>
</dbReference>
<evidence type="ECO:0000313" key="7">
    <source>
        <dbReference type="Proteomes" id="UP000272400"/>
    </source>
</evidence>
<dbReference type="Gene3D" id="1.10.10.10">
    <property type="entry name" value="Winged helix-like DNA-binding domain superfamily/Winged helix DNA-binding domain"/>
    <property type="match status" value="1"/>
</dbReference>
<dbReference type="Gene3D" id="3.40.190.10">
    <property type="entry name" value="Periplasmic binding protein-like II"/>
    <property type="match status" value="2"/>
</dbReference>
<dbReference type="SUPFAM" id="SSF46785">
    <property type="entry name" value="Winged helix' DNA-binding domain"/>
    <property type="match status" value="1"/>
</dbReference>
<dbReference type="InterPro" id="IPR036388">
    <property type="entry name" value="WH-like_DNA-bd_sf"/>
</dbReference>
<comment type="caution">
    <text evidence="6">The sequence shown here is derived from an EMBL/GenBank/DDBJ whole genome shotgun (WGS) entry which is preliminary data.</text>
</comment>
<evidence type="ECO:0000313" key="6">
    <source>
        <dbReference type="EMBL" id="ROO85728.1"/>
    </source>
</evidence>
<sequence length="292" mass="30468">MDLTELRVFRAVVRHRTVHGAAVALELAPSSVSARIRGLEESLGVALFARTSRGMRPTEAGERLLPWAVRLLDQAEQARADVVGSGPVLRLGALESLAAACLPGVLARLAARRPDVRVRVVSSVDRAELLADVSSGELEAALILDNGTALGGLGFPVPPDPVAFVDVDDVPLVLAAAPGHPLAGHPRLTPDDLARERLLVNAPACSFRLAADLLLGPGPERVPAGGPSVMRAWAEQGLGIALLPDFAVASALAAGSLVRLPLDVPPLALRLVWHSARETLPGLRDVLYAAAS</sequence>
<keyword evidence="7" id="KW-1185">Reference proteome</keyword>
<accession>A0A3N1CYB6</accession>
<dbReference type="InterPro" id="IPR000847">
    <property type="entry name" value="LysR_HTH_N"/>
</dbReference>
<evidence type="ECO:0000256" key="2">
    <source>
        <dbReference type="ARBA" id="ARBA00023015"/>
    </source>
</evidence>
<evidence type="ECO:0000256" key="3">
    <source>
        <dbReference type="ARBA" id="ARBA00023125"/>
    </source>
</evidence>
<keyword evidence="3 6" id="KW-0238">DNA-binding</keyword>
<dbReference type="OrthoDB" id="8479357at2"/>
<dbReference type="GO" id="GO:0003700">
    <property type="term" value="F:DNA-binding transcription factor activity"/>
    <property type="evidence" value="ECO:0007669"/>
    <property type="project" value="InterPro"/>
</dbReference>
<protein>
    <submittedName>
        <fullName evidence="6">DNA-binding transcriptional LysR family regulator</fullName>
    </submittedName>
</protein>
<feature type="domain" description="HTH lysR-type" evidence="5">
    <location>
        <begin position="1"/>
        <end position="58"/>
    </location>
</feature>
<organism evidence="6 7">
    <name type="scientific">Actinocorallia herbida</name>
    <dbReference type="NCBI Taxonomy" id="58109"/>
    <lineage>
        <taxon>Bacteria</taxon>
        <taxon>Bacillati</taxon>
        <taxon>Actinomycetota</taxon>
        <taxon>Actinomycetes</taxon>
        <taxon>Streptosporangiales</taxon>
        <taxon>Thermomonosporaceae</taxon>
        <taxon>Actinocorallia</taxon>
    </lineage>
</organism>
<gene>
    <name evidence="6" type="ORF">EDD29_3277</name>
</gene>
<evidence type="ECO:0000256" key="4">
    <source>
        <dbReference type="ARBA" id="ARBA00023163"/>
    </source>
</evidence>
<dbReference type="FunFam" id="1.10.10.10:FF:000001">
    <property type="entry name" value="LysR family transcriptional regulator"/>
    <property type="match status" value="1"/>
</dbReference>
<dbReference type="Pfam" id="PF03466">
    <property type="entry name" value="LysR_substrate"/>
    <property type="match status" value="1"/>
</dbReference>
<dbReference type="PANTHER" id="PTHR30126">
    <property type="entry name" value="HTH-TYPE TRANSCRIPTIONAL REGULATOR"/>
    <property type="match status" value="1"/>
</dbReference>
<name>A0A3N1CYB6_9ACTN</name>
<dbReference type="RefSeq" id="WP_123665200.1">
    <property type="nucleotide sequence ID" value="NZ_RJKE01000001.1"/>
</dbReference>
<dbReference type="Proteomes" id="UP000272400">
    <property type="component" value="Unassembled WGS sequence"/>
</dbReference>
<comment type="similarity">
    <text evidence="1">Belongs to the LysR transcriptional regulatory family.</text>
</comment>
<proteinExistence type="inferred from homology"/>
<keyword evidence="2" id="KW-0805">Transcription regulation</keyword>
<dbReference type="SUPFAM" id="SSF53850">
    <property type="entry name" value="Periplasmic binding protein-like II"/>
    <property type="match status" value="1"/>
</dbReference>
<dbReference type="EMBL" id="RJKE01000001">
    <property type="protein sequence ID" value="ROO85728.1"/>
    <property type="molecule type" value="Genomic_DNA"/>
</dbReference>
<evidence type="ECO:0000259" key="5">
    <source>
        <dbReference type="PROSITE" id="PS50931"/>
    </source>
</evidence>
<evidence type="ECO:0000256" key="1">
    <source>
        <dbReference type="ARBA" id="ARBA00009437"/>
    </source>
</evidence>
<dbReference type="PANTHER" id="PTHR30126:SF39">
    <property type="entry name" value="HTH-TYPE TRANSCRIPTIONAL REGULATOR CYSL"/>
    <property type="match status" value="1"/>
</dbReference>
<dbReference type="InterPro" id="IPR036390">
    <property type="entry name" value="WH_DNA-bd_sf"/>
</dbReference>
<dbReference type="Pfam" id="PF00126">
    <property type="entry name" value="HTH_1"/>
    <property type="match status" value="1"/>
</dbReference>
<dbReference type="PROSITE" id="PS50931">
    <property type="entry name" value="HTH_LYSR"/>
    <property type="match status" value="1"/>
</dbReference>
<dbReference type="AlphaFoldDB" id="A0A3N1CYB6"/>
<keyword evidence="4" id="KW-0804">Transcription</keyword>
<dbReference type="GO" id="GO:0000976">
    <property type="term" value="F:transcription cis-regulatory region binding"/>
    <property type="evidence" value="ECO:0007669"/>
    <property type="project" value="TreeGrafter"/>
</dbReference>
<dbReference type="InterPro" id="IPR005119">
    <property type="entry name" value="LysR_subst-bd"/>
</dbReference>
<reference evidence="6 7" key="1">
    <citation type="submission" date="2018-11" db="EMBL/GenBank/DDBJ databases">
        <title>Sequencing the genomes of 1000 actinobacteria strains.</title>
        <authorList>
            <person name="Klenk H.-P."/>
        </authorList>
    </citation>
    <scope>NUCLEOTIDE SEQUENCE [LARGE SCALE GENOMIC DNA]</scope>
    <source>
        <strain evidence="6 7">DSM 44254</strain>
    </source>
</reference>